<feature type="transmembrane region" description="Helical" evidence="1">
    <location>
        <begin position="54"/>
        <end position="75"/>
    </location>
</feature>
<accession>A0A2A9DM89</accession>
<keyword evidence="3" id="KW-1185">Reference proteome</keyword>
<dbReference type="AlphaFoldDB" id="A0A2A9DM89"/>
<dbReference type="Gene3D" id="2.40.410.10">
    <property type="entry name" value="putative membrane protein from Corynebacterium diphtheriae superfamily"/>
    <property type="match status" value="1"/>
</dbReference>
<evidence type="ECO:0000313" key="2">
    <source>
        <dbReference type="EMBL" id="PFG27029.1"/>
    </source>
</evidence>
<feature type="transmembrane region" description="Helical" evidence="1">
    <location>
        <begin position="28"/>
        <end position="48"/>
    </location>
</feature>
<dbReference type="Pfam" id="PF11580">
    <property type="entry name" value="DUF3239"/>
    <property type="match status" value="1"/>
</dbReference>
<keyword evidence="1" id="KW-0472">Membrane</keyword>
<evidence type="ECO:0000256" key="1">
    <source>
        <dbReference type="SAM" id="Phobius"/>
    </source>
</evidence>
<gene>
    <name evidence="2" type="ORF">ATK06_0071</name>
</gene>
<dbReference type="InterPro" id="IPR021632">
    <property type="entry name" value="DUF3239"/>
</dbReference>
<evidence type="ECO:0000313" key="3">
    <source>
        <dbReference type="Proteomes" id="UP000221653"/>
    </source>
</evidence>
<dbReference type="InterPro" id="IPR023124">
    <property type="entry name" value="DUF3239_dom_sf"/>
</dbReference>
<dbReference type="RefSeq" id="WP_048380259.1">
    <property type="nucleotide sequence ID" value="NZ_LDYE01000007.1"/>
</dbReference>
<protein>
    <submittedName>
        <fullName evidence="2">Uncharacterized protein DUF3239</fullName>
    </submittedName>
</protein>
<comment type="caution">
    <text evidence="2">The sequence shown here is derived from an EMBL/GenBank/DDBJ whole genome shotgun (WGS) entry which is preliminary data.</text>
</comment>
<dbReference type="EMBL" id="PDJF01000001">
    <property type="protein sequence ID" value="PFG27029.1"/>
    <property type="molecule type" value="Genomic_DNA"/>
</dbReference>
<dbReference type="Proteomes" id="UP000221653">
    <property type="component" value="Unassembled WGS sequence"/>
</dbReference>
<keyword evidence="1" id="KW-1133">Transmembrane helix</keyword>
<dbReference type="STRING" id="1724.GCA_001044175_01813"/>
<reference evidence="2 3" key="1">
    <citation type="submission" date="2017-10" db="EMBL/GenBank/DDBJ databases">
        <title>Sequencing the genomes of 1000 actinobacteria strains.</title>
        <authorList>
            <person name="Klenk H.-P."/>
        </authorList>
    </citation>
    <scope>NUCLEOTIDE SEQUENCE [LARGE SCALE GENOMIC DNA]</scope>
    <source>
        <strain evidence="2 3">DSM 20688</strain>
    </source>
</reference>
<keyword evidence="1" id="KW-0812">Transmembrane</keyword>
<proteinExistence type="predicted"/>
<name>A0A2A9DM89_9CORY</name>
<sequence>MKIFHFDVDEAWAKENNELLRDTSRLQLSAVVMGLIFATAGVAAWFLIDNSSVGLLVLIAALAVMVLCFIIAWVVPRKVGTAQQLYDTYPLAPAIIAEVNPRDVVLLALVNTSVDPEAKPRWALATRTVTRLKGHPRTVGTRVPVAAVSGRRKVSSQGQWDEITPMPIAWGTPDEDIIAAATKEIPFQQWQIVEKHAGRADEVQKTQFSLLEL</sequence>
<dbReference type="OrthoDB" id="4548219at2"/>
<organism evidence="2 3">
    <name type="scientific">Corynebacterium renale</name>
    <dbReference type="NCBI Taxonomy" id="1724"/>
    <lineage>
        <taxon>Bacteria</taxon>
        <taxon>Bacillati</taxon>
        <taxon>Actinomycetota</taxon>
        <taxon>Actinomycetes</taxon>
        <taxon>Mycobacteriales</taxon>
        <taxon>Corynebacteriaceae</taxon>
        <taxon>Corynebacterium</taxon>
    </lineage>
</organism>